<dbReference type="Pfam" id="PF13508">
    <property type="entry name" value="Acetyltransf_7"/>
    <property type="match status" value="1"/>
</dbReference>
<protein>
    <submittedName>
        <fullName evidence="3">Ribosomal-protein-alanine N-acetyltransferase</fullName>
    </submittedName>
</protein>
<evidence type="ECO:0000313" key="3">
    <source>
        <dbReference type="EMBL" id="KQB85210.1"/>
    </source>
</evidence>
<dbReference type="AlphaFoldDB" id="A0A0N8VZY7"/>
<reference evidence="3 4" key="1">
    <citation type="submission" date="2015-10" db="EMBL/GenBank/DDBJ databases">
        <title>Corynebacteirum lowii and Corynebacterium oculi species nova, derived from human clinical disease and and emended description of Corynebacterium mastiditis.</title>
        <authorList>
            <person name="Bernard K."/>
            <person name="Pacheco A.L."/>
            <person name="Mcdougall C."/>
            <person name="Burtx T."/>
            <person name="Weibe D."/>
            <person name="Tyler S."/>
            <person name="Olson A.B."/>
            <person name="Cnockaert M."/>
            <person name="Eguchi H."/>
            <person name="Kuwahara T."/>
            <person name="Nakayama-Imaohji H."/>
            <person name="Boudewijins M."/>
            <person name="Van Hoecke F."/>
            <person name="Bernier A.-M."/>
            <person name="Vandamme P."/>
        </authorList>
    </citation>
    <scope>NUCLEOTIDE SEQUENCE [LARGE SCALE GENOMIC DNA]</scope>
    <source>
        <strain evidence="3 4">NML 130210</strain>
    </source>
</reference>
<feature type="domain" description="N-acetyltransferase" evidence="2">
    <location>
        <begin position="118"/>
        <end position="205"/>
    </location>
</feature>
<dbReference type="EMBL" id="LKST01000001">
    <property type="protein sequence ID" value="KQB85210.1"/>
    <property type="molecule type" value="Genomic_DNA"/>
</dbReference>
<dbReference type="CDD" id="cd04301">
    <property type="entry name" value="NAT_SF"/>
    <property type="match status" value="1"/>
</dbReference>
<dbReference type="InterPro" id="IPR000182">
    <property type="entry name" value="GNAT_dom"/>
</dbReference>
<dbReference type="PATRIC" id="fig|1544416.3.peg.351"/>
<keyword evidence="4" id="KW-1185">Reference proteome</keyword>
<evidence type="ECO:0000259" key="2">
    <source>
        <dbReference type="PROSITE" id="PS51186"/>
    </source>
</evidence>
<accession>A0A0N8VZY7</accession>
<dbReference type="PROSITE" id="PS51186">
    <property type="entry name" value="GNAT"/>
    <property type="match status" value="1"/>
</dbReference>
<keyword evidence="3" id="KW-0808">Transferase</keyword>
<evidence type="ECO:0000256" key="1">
    <source>
        <dbReference type="SAM" id="MobiDB-lite"/>
    </source>
</evidence>
<dbReference type="Gene3D" id="3.40.630.30">
    <property type="match status" value="1"/>
</dbReference>
<feature type="compositionally biased region" description="Pro residues" evidence="1">
    <location>
        <begin position="59"/>
        <end position="68"/>
    </location>
</feature>
<dbReference type="STRING" id="1544416.Cocul_00348"/>
<evidence type="ECO:0000313" key="4">
    <source>
        <dbReference type="Proteomes" id="UP000050517"/>
    </source>
</evidence>
<dbReference type="GO" id="GO:0016747">
    <property type="term" value="F:acyltransferase activity, transferring groups other than amino-acyl groups"/>
    <property type="evidence" value="ECO:0007669"/>
    <property type="project" value="InterPro"/>
</dbReference>
<sequence>MPLSLRALTAPEFVATAPSLVDIHLSAMRYPARLRESRIAAWKQDSTMPGFLAFCAFSTPPPPSPQTPPGASRAPSPGGASQSANGILAGIAYGFRGSPDTWWHHNVRRGLLYRREPASVLNDYFEVAEVHVAPAHQGRGVGRALLTRLLEHVSEPEALLSTPEVPGEDNRAFHLYRSFGFRDVLRSFYFPGDSRPFAVLGASLPLVFSSPPPPPPQESPTG</sequence>
<feature type="compositionally biased region" description="Low complexity" evidence="1">
    <location>
        <begin position="69"/>
        <end position="81"/>
    </location>
</feature>
<name>A0A0N8VZY7_9CORY</name>
<proteinExistence type="predicted"/>
<dbReference type="Proteomes" id="UP000050517">
    <property type="component" value="Unassembled WGS sequence"/>
</dbReference>
<dbReference type="SUPFAM" id="SSF55729">
    <property type="entry name" value="Acyl-CoA N-acyltransferases (Nat)"/>
    <property type="match status" value="1"/>
</dbReference>
<dbReference type="RefSeq" id="WP_055121572.1">
    <property type="nucleotide sequence ID" value="NZ_LKST01000001.1"/>
</dbReference>
<feature type="region of interest" description="Disordered" evidence="1">
    <location>
        <begin position="59"/>
        <end position="81"/>
    </location>
</feature>
<gene>
    <name evidence="3" type="ORF">Cocul_00348</name>
</gene>
<dbReference type="InterPro" id="IPR016181">
    <property type="entry name" value="Acyl_CoA_acyltransferase"/>
</dbReference>
<comment type="caution">
    <text evidence="3">The sequence shown here is derived from an EMBL/GenBank/DDBJ whole genome shotgun (WGS) entry which is preliminary data.</text>
</comment>
<dbReference type="OrthoDB" id="3692150at2"/>
<organism evidence="3 4">
    <name type="scientific">Corynebacterium oculi</name>
    <dbReference type="NCBI Taxonomy" id="1544416"/>
    <lineage>
        <taxon>Bacteria</taxon>
        <taxon>Bacillati</taxon>
        <taxon>Actinomycetota</taxon>
        <taxon>Actinomycetes</taxon>
        <taxon>Mycobacteriales</taxon>
        <taxon>Corynebacteriaceae</taxon>
        <taxon>Corynebacterium</taxon>
    </lineage>
</organism>